<comment type="caution">
    <text evidence="6">The sequence shown here is derived from an EMBL/GenBank/DDBJ whole genome shotgun (WGS) entry which is preliminary data.</text>
</comment>
<dbReference type="InterPro" id="IPR044174">
    <property type="entry name" value="BC10-like"/>
</dbReference>
<evidence type="ECO:0000256" key="3">
    <source>
        <dbReference type="ARBA" id="ARBA00022679"/>
    </source>
</evidence>
<dbReference type="PANTHER" id="PTHR31042:SF145">
    <property type="entry name" value="CORE-2_I-BRANCHING BETA-1,6-N-ACETYLGLUCOSAMINYLTRANSFERASE FAMILY PROTEIN"/>
    <property type="match status" value="1"/>
</dbReference>
<accession>A0ABP1FVS2</accession>
<dbReference type="PANTHER" id="PTHR31042">
    <property type="entry name" value="CORE-2/I-BRANCHING BETA-1,6-N-ACETYLGLUCOSAMINYLTRANSFERASE FAMILY PROTEIN-RELATED"/>
    <property type="match status" value="1"/>
</dbReference>
<organism evidence="6 7">
    <name type="scientific">Coccomyxa viridis</name>
    <dbReference type="NCBI Taxonomy" id="1274662"/>
    <lineage>
        <taxon>Eukaryota</taxon>
        <taxon>Viridiplantae</taxon>
        <taxon>Chlorophyta</taxon>
        <taxon>core chlorophytes</taxon>
        <taxon>Trebouxiophyceae</taxon>
        <taxon>Trebouxiophyceae incertae sedis</taxon>
        <taxon>Coccomyxaceae</taxon>
        <taxon>Coccomyxa</taxon>
    </lineage>
</organism>
<evidence type="ECO:0000313" key="7">
    <source>
        <dbReference type="Proteomes" id="UP001497392"/>
    </source>
</evidence>
<dbReference type="Pfam" id="PF02485">
    <property type="entry name" value="Branch"/>
    <property type="match status" value="1"/>
</dbReference>
<evidence type="ECO:0000313" key="6">
    <source>
        <dbReference type="EMBL" id="CAL5223989.1"/>
    </source>
</evidence>
<keyword evidence="2" id="KW-0328">Glycosyltransferase</keyword>
<name>A0ABP1FVS2_9CHLO</name>
<evidence type="ECO:0000256" key="1">
    <source>
        <dbReference type="ARBA" id="ARBA00004606"/>
    </source>
</evidence>
<proteinExistence type="predicted"/>
<keyword evidence="3" id="KW-0808">Transferase</keyword>
<evidence type="ECO:0000256" key="4">
    <source>
        <dbReference type="ARBA" id="ARBA00023136"/>
    </source>
</evidence>
<gene>
    <name evidence="6" type="primary">g6602</name>
    <name evidence="6" type="ORF">VP750_LOCUS5648</name>
</gene>
<keyword evidence="7" id="KW-1185">Reference proteome</keyword>
<evidence type="ECO:0000256" key="5">
    <source>
        <dbReference type="ARBA" id="ARBA00023180"/>
    </source>
</evidence>
<dbReference type="Proteomes" id="UP001497392">
    <property type="component" value="Unassembled WGS sequence"/>
</dbReference>
<protein>
    <submittedName>
        <fullName evidence="6">G6602 protein</fullName>
    </submittedName>
</protein>
<reference evidence="6 7" key="1">
    <citation type="submission" date="2024-06" db="EMBL/GenBank/DDBJ databases">
        <authorList>
            <person name="Kraege A."/>
            <person name="Thomma B."/>
        </authorList>
    </citation>
    <scope>NUCLEOTIDE SEQUENCE [LARGE SCALE GENOMIC DNA]</scope>
</reference>
<keyword evidence="5" id="KW-0325">Glycoprotein</keyword>
<sequence>MCAESLGMPKVALLFLSRGPIHQEVTWERWLQQAEGMVMLPGTERGAYDITWQQQQEALHACKLERSIHRVTAKKQHMFRLYVHPSDPEFLGFHEGSIFSDSTVRNLLPAGNYYFSYELVEGVRSLLAAALDDRLNQRFVILCEACVPLYPPALIYVQLMHEAKSRVSLDASSDTETEVSPDWNEQLQTKHGVNRLHHWKKGNQRNTLLRKHAELAVKDTQLVQAFVHACGKCTVEERFFATLMALNGQLDDVFTHSTLAYEDWSRQTWGGHPHDWQADEVNTTLLFKARTDKGCSGSWTSESLHQAEQLLTSYLGPSDTWRPAQPPPPPFTPLQPECLLMARKFKPWTTANIVNVFSDPVFRKWNYTQQYG</sequence>
<evidence type="ECO:0000256" key="2">
    <source>
        <dbReference type="ARBA" id="ARBA00022676"/>
    </source>
</evidence>
<comment type="subcellular location">
    <subcellularLocation>
        <location evidence="1">Membrane</location>
        <topology evidence="1">Single-pass type II membrane protein</topology>
    </subcellularLocation>
</comment>
<dbReference type="EMBL" id="CAXHTA020000009">
    <property type="protein sequence ID" value="CAL5223989.1"/>
    <property type="molecule type" value="Genomic_DNA"/>
</dbReference>
<dbReference type="InterPro" id="IPR003406">
    <property type="entry name" value="Glyco_trans_14"/>
</dbReference>
<keyword evidence="4" id="KW-0472">Membrane</keyword>